<keyword evidence="2" id="KW-1185">Reference proteome</keyword>
<dbReference type="EMBL" id="ASJR01000006">
    <property type="protein sequence ID" value="ERP32191.1"/>
    <property type="molecule type" value="Genomic_DNA"/>
</dbReference>
<organism evidence="1 2">
    <name type="scientific">Chitinivibrio alkaliphilus ACht1</name>
    <dbReference type="NCBI Taxonomy" id="1313304"/>
    <lineage>
        <taxon>Bacteria</taxon>
        <taxon>Pseudomonadati</taxon>
        <taxon>Fibrobacterota</taxon>
        <taxon>Chitinivibrionia</taxon>
        <taxon>Chitinivibrionales</taxon>
        <taxon>Chitinivibrionaceae</taxon>
        <taxon>Chitinivibrio</taxon>
    </lineage>
</organism>
<dbReference type="RefSeq" id="WP_022636422.1">
    <property type="nucleotide sequence ID" value="NZ_ASJR01000006.1"/>
</dbReference>
<evidence type="ECO:0000313" key="1">
    <source>
        <dbReference type="EMBL" id="ERP32191.1"/>
    </source>
</evidence>
<gene>
    <name evidence="1" type="ORF">CALK_0922</name>
</gene>
<accession>U7D9D3</accession>
<sequence>MKVAILSLVCIVLLSAEDTIPEELIFSIDSMYAEAYFGDSRDFRTDVPHESSPSHRSHVLSGVFFMLFVGGAVGLAQNNNPD</sequence>
<evidence type="ECO:0000313" key="2">
    <source>
        <dbReference type="Proteomes" id="UP000017148"/>
    </source>
</evidence>
<comment type="caution">
    <text evidence="1">The sequence shown here is derived from an EMBL/GenBank/DDBJ whole genome shotgun (WGS) entry which is preliminary data.</text>
</comment>
<proteinExistence type="predicted"/>
<protein>
    <submittedName>
        <fullName evidence="1">Uncharacterized protein</fullName>
    </submittedName>
</protein>
<reference evidence="1 2" key="1">
    <citation type="journal article" date="2013" name="Environ. Microbiol.">
        <title>Genome analysis of Chitinivibrio alkaliphilus gen. nov., sp. nov., a novel extremely haloalkaliphilic anaerobic chitinolytic bacterium from the candidate phylum Termite Group 3.</title>
        <authorList>
            <person name="Sorokin D.Y."/>
            <person name="Gumerov V.M."/>
            <person name="Rakitin A.L."/>
            <person name="Beletsky A.V."/>
            <person name="Damste J.S."/>
            <person name="Muyzer G."/>
            <person name="Mardanov A.V."/>
            <person name="Ravin N.V."/>
        </authorList>
    </citation>
    <scope>NUCLEOTIDE SEQUENCE [LARGE SCALE GENOMIC DNA]</scope>
    <source>
        <strain evidence="1 2">ACht1</strain>
    </source>
</reference>
<dbReference type="Proteomes" id="UP000017148">
    <property type="component" value="Unassembled WGS sequence"/>
</dbReference>
<dbReference type="AlphaFoldDB" id="U7D9D3"/>
<dbReference type="STRING" id="1313304.CALK_0922"/>
<name>U7D9D3_9BACT</name>